<dbReference type="Proteomes" id="UP001597417">
    <property type="component" value="Unassembled WGS sequence"/>
</dbReference>
<proteinExistence type="predicted"/>
<protein>
    <submittedName>
        <fullName evidence="1">Uncharacterized protein</fullName>
    </submittedName>
</protein>
<dbReference type="EMBL" id="JBHUKR010000020">
    <property type="protein sequence ID" value="MFD2420743.1"/>
    <property type="molecule type" value="Genomic_DNA"/>
</dbReference>
<sequence>MPELLAGILARAGMMLLEAVIVRVVQEIFAAAVKPRDTAFA</sequence>
<evidence type="ECO:0000313" key="2">
    <source>
        <dbReference type="Proteomes" id="UP001597417"/>
    </source>
</evidence>
<gene>
    <name evidence="1" type="ORF">ACFSXZ_30880</name>
</gene>
<keyword evidence="2" id="KW-1185">Reference proteome</keyword>
<evidence type="ECO:0000313" key="1">
    <source>
        <dbReference type="EMBL" id="MFD2420743.1"/>
    </source>
</evidence>
<organism evidence="1 2">
    <name type="scientific">Amycolatopsis pigmentata</name>
    <dbReference type="NCBI Taxonomy" id="450801"/>
    <lineage>
        <taxon>Bacteria</taxon>
        <taxon>Bacillati</taxon>
        <taxon>Actinomycetota</taxon>
        <taxon>Actinomycetes</taxon>
        <taxon>Pseudonocardiales</taxon>
        <taxon>Pseudonocardiaceae</taxon>
        <taxon>Amycolatopsis</taxon>
    </lineage>
</organism>
<reference evidence="2" key="1">
    <citation type="journal article" date="2019" name="Int. J. Syst. Evol. Microbiol.">
        <title>The Global Catalogue of Microorganisms (GCM) 10K type strain sequencing project: providing services to taxonomists for standard genome sequencing and annotation.</title>
        <authorList>
            <consortium name="The Broad Institute Genomics Platform"/>
            <consortium name="The Broad Institute Genome Sequencing Center for Infectious Disease"/>
            <person name="Wu L."/>
            <person name="Ma J."/>
        </authorList>
    </citation>
    <scope>NUCLEOTIDE SEQUENCE [LARGE SCALE GENOMIC DNA]</scope>
    <source>
        <strain evidence="2">CGMCC 4.7645</strain>
    </source>
</reference>
<dbReference type="RefSeq" id="WP_378268950.1">
    <property type="nucleotide sequence ID" value="NZ_JBHUKR010000020.1"/>
</dbReference>
<name>A0ABW5G0B8_9PSEU</name>
<accession>A0ABW5G0B8</accession>
<comment type="caution">
    <text evidence="1">The sequence shown here is derived from an EMBL/GenBank/DDBJ whole genome shotgun (WGS) entry which is preliminary data.</text>
</comment>